<comment type="caution">
    <text evidence="1">The sequence shown here is derived from an EMBL/GenBank/DDBJ whole genome shotgun (WGS) entry which is preliminary data.</text>
</comment>
<reference evidence="1" key="1">
    <citation type="submission" date="2019-08" db="EMBL/GenBank/DDBJ databases">
        <authorList>
            <person name="Kucharzyk K."/>
            <person name="Murdoch R.W."/>
            <person name="Higgins S."/>
            <person name="Loffler F."/>
        </authorList>
    </citation>
    <scope>NUCLEOTIDE SEQUENCE</scope>
</reference>
<dbReference type="EMBL" id="VSSQ01038951">
    <property type="protein sequence ID" value="MPM91959.1"/>
    <property type="molecule type" value="Genomic_DNA"/>
</dbReference>
<proteinExistence type="predicted"/>
<evidence type="ECO:0000313" key="1">
    <source>
        <dbReference type="EMBL" id="MPM91959.1"/>
    </source>
</evidence>
<dbReference type="AlphaFoldDB" id="A0A645DRS0"/>
<protein>
    <submittedName>
        <fullName evidence="1">Uncharacterized protein</fullName>
    </submittedName>
</protein>
<sequence length="215" mass="22850">MTELIFAKSFGVNTFSFTRGAKASASPATRIGGTAPLGVDYEQLSEAIARGDTEHIYLKYGAGDGEEGSYGAIDLDGVKGGGANDFSTWLTYGYNGTIEVGDDLLPVEKGNMDGPTARSINERYNACTHYADDGGCSCAHYELTCPRVLKVLVIEKIGCSYVKVKGFAAFVLEGEAGDKGEVLGSYVKYLEPGESLVEDAWDSADFGIYNVGLTK</sequence>
<gene>
    <name evidence="1" type="ORF">SDC9_139093</name>
</gene>
<name>A0A645DRS0_9ZZZZ</name>
<accession>A0A645DRS0</accession>
<organism evidence="1">
    <name type="scientific">bioreactor metagenome</name>
    <dbReference type="NCBI Taxonomy" id="1076179"/>
    <lineage>
        <taxon>unclassified sequences</taxon>
        <taxon>metagenomes</taxon>
        <taxon>ecological metagenomes</taxon>
    </lineage>
</organism>